<dbReference type="OrthoDB" id="1577640at2759"/>
<organism evidence="2 3">
    <name type="scientific">Xylaria hypoxylon</name>
    <dbReference type="NCBI Taxonomy" id="37992"/>
    <lineage>
        <taxon>Eukaryota</taxon>
        <taxon>Fungi</taxon>
        <taxon>Dikarya</taxon>
        <taxon>Ascomycota</taxon>
        <taxon>Pezizomycotina</taxon>
        <taxon>Sordariomycetes</taxon>
        <taxon>Xylariomycetidae</taxon>
        <taxon>Xylariales</taxon>
        <taxon>Xylariaceae</taxon>
        <taxon>Xylaria</taxon>
    </lineage>
</organism>
<feature type="region of interest" description="Disordered" evidence="1">
    <location>
        <begin position="557"/>
        <end position="661"/>
    </location>
</feature>
<feature type="compositionally biased region" description="Low complexity" evidence="1">
    <location>
        <begin position="560"/>
        <end position="590"/>
    </location>
</feature>
<reference evidence="2 3" key="1">
    <citation type="submission" date="2019-03" db="EMBL/GenBank/DDBJ databases">
        <title>Draft genome sequence of Xylaria hypoxylon DSM 108379, a ubiquitous saprotrophic-parasitic fungi on hardwood.</title>
        <authorList>
            <person name="Buettner E."/>
            <person name="Leonhardt S."/>
            <person name="Gebauer A.M."/>
            <person name="Liers C."/>
            <person name="Hofrichter M."/>
            <person name="Kellner H."/>
        </authorList>
    </citation>
    <scope>NUCLEOTIDE SEQUENCE [LARGE SCALE GENOMIC DNA]</scope>
    <source>
        <strain evidence="2 3">DSM 108379</strain>
    </source>
</reference>
<evidence type="ECO:0000256" key="1">
    <source>
        <dbReference type="SAM" id="MobiDB-lite"/>
    </source>
</evidence>
<protein>
    <submittedName>
        <fullName evidence="2">Uncharacterized protein</fullName>
    </submittedName>
</protein>
<comment type="caution">
    <text evidence="2">The sequence shown here is derived from an EMBL/GenBank/DDBJ whole genome shotgun (WGS) entry which is preliminary data.</text>
</comment>
<proteinExistence type="predicted"/>
<evidence type="ECO:0000313" key="3">
    <source>
        <dbReference type="Proteomes" id="UP000297716"/>
    </source>
</evidence>
<evidence type="ECO:0000313" key="2">
    <source>
        <dbReference type="EMBL" id="TGJ81092.1"/>
    </source>
</evidence>
<dbReference type="STRING" id="37992.A0A4Z0YXG9"/>
<sequence>MTMEIFRLVSTLFDATQVTVTTLREQDTMEVTVVGSIDSIAEGLPIPRRPESGTGIEMPLPMMTALVNSQKVSAFYGKFLIKGYSTALIPTQRCDEFVYWHMISNENGDHLEFNDHRVKQIFRHYPTGLTLGDLEFARHILGWCSNTTNKTAGAPDANYSIRWSGLGPPKPGLALEKVSIVAGMFVTGGASIVIGKKDKAVQLRSRDDYTMRLKWVSKKFVILYDVKDRRAWLVDGISAILHLVRASLKFDLEDPFKYLFLYDPSVFKEPSGVEPGKDAAIRALTNPENLKIPLYAKPDSATEEITTNEAGAQTRILSRTKSNYCLKDRIDSICDVLEQIMAYQTDIADQDGVGFRLKSTPRRHLEGFDFMDIATDEDPIWPRVIDLKSSGRGWVDFTRALHAITLFGSGFGELIQPLGSQRLTHTCISCVEVPKGQDYLATCVRDIQEILHKRGSTSTIPWRLIDNIYWHTPDKSFEPCSAAEKACTKYDRVQVLLPATFPKLWGRNFKSPPNLKVAPAGALLFGHSTRFPLRWSDRGDPEEGQPDQELEELESSFHDSGIGTSLGSSGLGVSDESSSRSPASPIQSAIRSVEGLSEEEQPIKRRRLQKELKGFGGTSEGLLSTQSETISPNRAGERRRNTFLNPIPLWRRKNSSQGALQ</sequence>
<name>A0A4Z0YXG9_9PEZI</name>
<gene>
    <name evidence="2" type="ORF">E0Z10_g7658</name>
</gene>
<dbReference type="AlphaFoldDB" id="A0A4Z0YXG9"/>
<keyword evidence="3" id="KW-1185">Reference proteome</keyword>
<feature type="compositionally biased region" description="Polar residues" evidence="1">
    <location>
        <begin position="621"/>
        <end position="632"/>
    </location>
</feature>
<accession>A0A4Z0YXG9</accession>
<dbReference type="EMBL" id="SKBN01000185">
    <property type="protein sequence ID" value="TGJ81092.1"/>
    <property type="molecule type" value="Genomic_DNA"/>
</dbReference>
<dbReference type="Proteomes" id="UP000297716">
    <property type="component" value="Unassembled WGS sequence"/>
</dbReference>